<dbReference type="Proteomes" id="UP000235388">
    <property type="component" value="Unassembled WGS sequence"/>
</dbReference>
<dbReference type="OrthoDB" id="2505003at2759"/>
<evidence type="ECO:0000313" key="2">
    <source>
        <dbReference type="EMBL" id="PLW31887.1"/>
    </source>
</evidence>
<comment type="caution">
    <text evidence="2">The sequence shown here is derived from an EMBL/GenBank/DDBJ whole genome shotgun (WGS) entry which is preliminary data.</text>
</comment>
<dbReference type="InterPro" id="IPR012337">
    <property type="entry name" value="RNaseH-like_sf"/>
</dbReference>
<proteinExistence type="predicted"/>
<name>A0A2N5U2A7_9BASI</name>
<sequence length="478" mass="54790">MHNLYDSVLDFFGEPFYPEDAPAEELKKKPITFNFKWCQKKVRSGYNSDANLRKHRDGSNQAGRGGSGCPNRNLAIEAGAKIPPTVDETRALAAQKDNGNKKLTAFFGRTEKFDKKVPNQILTIWQTRNALPWSRIKDFHLKAAFHYSKADSALFKRRWAATEAKRLYISLQNGMLEKLKKSSSKFTLIHDVWTTKGNRYAFIGSSVAYVDDDWEFNLTHLSLKLVSWFHQGKWLAEPLANTLQKHELYPKINSASSNNTMVSRIFDLLAAKNGAYTFDWRPVNMHIRCFCHKIALIVNAGLAELGISAPPPPKIKESVLGAFPFCDNMETILEEDKDKDENITSEAGAVLEIDMDEEDNLEPEHNEEELEDLLKRNKIEEFILDNKGEYQATNRNESNSLDCLTKKVDFVVRKITSTSAWRQVFICKAKRKGLKLRGLVAGYGIRWNIEFESRERAYEAREVIDKILKEDLEKFHSQ</sequence>
<dbReference type="PANTHER" id="PTHR47501:SF5">
    <property type="entry name" value="HAT C-TERMINAL DIMERISATION DOMAIN-CONTAINING PROTEIN"/>
    <property type="match status" value="1"/>
</dbReference>
<evidence type="ECO:0000256" key="1">
    <source>
        <dbReference type="SAM" id="MobiDB-lite"/>
    </source>
</evidence>
<organism evidence="2 3">
    <name type="scientific">Puccinia coronata f. sp. avenae</name>
    <dbReference type="NCBI Taxonomy" id="200324"/>
    <lineage>
        <taxon>Eukaryota</taxon>
        <taxon>Fungi</taxon>
        <taxon>Dikarya</taxon>
        <taxon>Basidiomycota</taxon>
        <taxon>Pucciniomycotina</taxon>
        <taxon>Pucciniomycetes</taxon>
        <taxon>Pucciniales</taxon>
        <taxon>Pucciniaceae</taxon>
        <taxon>Puccinia</taxon>
    </lineage>
</organism>
<dbReference type="EMBL" id="PGCJ01000337">
    <property type="protein sequence ID" value="PLW31887.1"/>
    <property type="molecule type" value="Genomic_DNA"/>
</dbReference>
<dbReference type="SUPFAM" id="SSF53098">
    <property type="entry name" value="Ribonuclease H-like"/>
    <property type="match status" value="1"/>
</dbReference>
<accession>A0A2N5U2A7</accession>
<evidence type="ECO:0000313" key="3">
    <source>
        <dbReference type="Proteomes" id="UP000235388"/>
    </source>
</evidence>
<dbReference type="AlphaFoldDB" id="A0A2N5U2A7"/>
<protein>
    <recommendedName>
        <fullName evidence="4">HAT C-terminal dimerisation domain-containing protein</fullName>
    </recommendedName>
</protein>
<gene>
    <name evidence="2" type="ORF">PCANC_22758</name>
</gene>
<dbReference type="PANTHER" id="PTHR47501">
    <property type="entry name" value="TRANSPOSASE-RELATED"/>
    <property type="match status" value="1"/>
</dbReference>
<feature type="region of interest" description="Disordered" evidence="1">
    <location>
        <begin position="49"/>
        <end position="70"/>
    </location>
</feature>
<reference evidence="2 3" key="1">
    <citation type="submission" date="2017-11" db="EMBL/GenBank/DDBJ databases">
        <title>De novo assembly and phasing of dikaryotic genomes from two isolates of Puccinia coronata f. sp. avenae, the causal agent of oat crown rust.</title>
        <authorList>
            <person name="Miller M.E."/>
            <person name="Zhang Y."/>
            <person name="Omidvar V."/>
            <person name="Sperschneider J."/>
            <person name="Schwessinger B."/>
            <person name="Raley C."/>
            <person name="Palmer J.M."/>
            <person name="Garnica D."/>
            <person name="Upadhyaya N."/>
            <person name="Rathjen J."/>
            <person name="Taylor J.M."/>
            <person name="Park R.F."/>
            <person name="Dodds P.N."/>
            <person name="Hirsch C.D."/>
            <person name="Kianian S.F."/>
            <person name="Figueroa M."/>
        </authorList>
    </citation>
    <scope>NUCLEOTIDE SEQUENCE [LARGE SCALE GENOMIC DNA]</scope>
    <source>
        <strain evidence="2">12NC29</strain>
    </source>
</reference>
<feature type="non-terminal residue" evidence="2">
    <location>
        <position position="478"/>
    </location>
</feature>
<evidence type="ECO:0008006" key="4">
    <source>
        <dbReference type="Google" id="ProtNLM"/>
    </source>
</evidence>
<keyword evidence="3" id="KW-1185">Reference proteome</keyword>